<comment type="caution">
    <text evidence="6">The sequence shown here is derived from an EMBL/GenBank/DDBJ whole genome shotgun (WGS) entry which is preliminary data.</text>
</comment>
<dbReference type="CDD" id="cd04301">
    <property type="entry name" value="NAT_SF"/>
    <property type="match status" value="1"/>
</dbReference>
<dbReference type="Proteomes" id="UP001596099">
    <property type="component" value="Unassembled WGS sequence"/>
</dbReference>
<accession>A0ABD5RKF7</accession>
<dbReference type="SUPFAM" id="SSF55729">
    <property type="entry name" value="Acyl-CoA N-acyltransferases (Nat)"/>
    <property type="match status" value="1"/>
</dbReference>
<reference evidence="6 7" key="1">
    <citation type="journal article" date="2019" name="Int. J. Syst. Evol. Microbiol.">
        <title>The Global Catalogue of Microorganisms (GCM) 10K type strain sequencing project: providing services to taxonomists for standard genome sequencing and annotation.</title>
        <authorList>
            <consortium name="The Broad Institute Genomics Platform"/>
            <consortium name="The Broad Institute Genome Sequencing Center for Infectious Disease"/>
            <person name="Wu L."/>
            <person name="Ma J."/>
        </authorList>
    </citation>
    <scope>NUCLEOTIDE SEQUENCE [LARGE SCALE GENOMIC DNA]</scope>
    <source>
        <strain evidence="6 7">CGMCC 1.12543</strain>
    </source>
</reference>
<dbReference type="GO" id="GO:0008999">
    <property type="term" value="F:protein-N-terminal-alanine acetyltransferase activity"/>
    <property type="evidence" value="ECO:0007669"/>
    <property type="project" value="UniProtKB-EC"/>
</dbReference>
<dbReference type="InterPro" id="IPR006464">
    <property type="entry name" value="AcTrfase_RimI/Ard1"/>
</dbReference>
<keyword evidence="2" id="KW-0963">Cytoplasm</keyword>
<gene>
    <name evidence="6" type="primary">rimI</name>
    <name evidence="6" type="ORF">ACFPYI_05935</name>
</gene>
<dbReference type="PROSITE" id="PS51186">
    <property type="entry name" value="GNAT"/>
    <property type="match status" value="1"/>
</dbReference>
<dbReference type="EMBL" id="JBHSQH010000001">
    <property type="protein sequence ID" value="MFC5970869.1"/>
    <property type="molecule type" value="Genomic_DNA"/>
</dbReference>
<evidence type="ECO:0000259" key="5">
    <source>
        <dbReference type="PROSITE" id="PS51186"/>
    </source>
</evidence>
<dbReference type="AlphaFoldDB" id="A0ABD5RKF7"/>
<dbReference type="InterPro" id="IPR000182">
    <property type="entry name" value="GNAT_dom"/>
</dbReference>
<comment type="similarity">
    <text evidence="1">Belongs to the acetyltransferase family. RimI subfamily.</text>
</comment>
<proteinExistence type="inferred from homology"/>
<evidence type="ECO:0000256" key="4">
    <source>
        <dbReference type="ARBA" id="ARBA00023315"/>
    </source>
</evidence>
<dbReference type="PANTHER" id="PTHR43420">
    <property type="entry name" value="ACETYLTRANSFERASE"/>
    <property type="match status" value="1"/>
</dbReference>
<evidence type="ECO:0000256" key="1">
    <source>
        <dbReference type="ARBA" id="ARBA00005395"/>
    </source>
</evidence>
<evidence type="ECO:0000313" key="7">
    <source>
        <dbReference type="Proteomes" id="UP001596099"/>
    </source>
</evidence>
<sequence length="163" mass="18047">MTTTPPEAADAGPTVRPVERADLLDVYRIEQSVFPQPWPFEAFERFLDEPGFMVVESVSDAGDTTIAGYVVADLTPNFGRDIGHVKDLAVRESFRGQGLGRLLLRHALASLEARGATATRLEVRASNDAAMTLYRDHGFVHRRTVPGYYADGENALVMVRERQ</sequence>
<name>A0ABD5RKF7_9EURY</name>
<dbReference type="EC" id="2.3.1.266" evidence="6"/>
<keyword evidence="4 6" id="KW-0012">Acyltransferase</keyword>
<evidence type="ECO:0000313" key="6">
    <source>
        <dbReference type="EMBL" id="MFC5970869.1"/>
    </source>
</evidence>
<dbReference type="InterPro" id="IPR016181">
    <property type="entry name" value="Acyl_CoA_acyltransferase"/>
</dbReference>
<keyword evidence="6" id="KW-0687">Ribonucleoprotein</keyword>
<dbReference type="InterPro" id="IPR050680">
    <property type="entry name" value="YpeA/RimI_acetyltransf"/>
</dbReference>
<dbReference type="NCBIfam" id="TIGR01575">
    <property type="entry name" value="rimI"/>
    <property type="match status" value="1"/>
</dbReference>
<dbReference type="Pfam" id="PF00583">
    <property type="entry name" value="Acetyltransf_1"/>
    <property type="match status" value="1"/>
</dbReference>
<dbReference type="GO" id="GO:0005840">
    <property type="term" value="C:ribosome"/>
    <property type="evidence" value="ECO:0007669"/>
    <property type="project" value="UniProtKB-KW"/>
</dbReference>
<keyword evidence="6" id="KW-0689">Ribosomal protein</keyword>
<organism evidence="6 7">
    <name type="scientific">Halomarina salina</name>
    <dbReference type="NCBI Taxonomy" id="1872699"/>
    <lineage>
        <taxon>Archaea</taxon>
        <taxon>Methanobacteriati</taxon>
        <taxon>Methanobacteriota</taxon>
        <taxon>Stenosarchaea group</taxon>
        <taxon>Halobacteria</taxon>
        <taxon>Halobacteriales</taxon>
        <taxon>Natronomonadaceae</taxon>
        <taxon>Halomarina</taxon>
    </lineage>
</organism>
<feature type="domain" description="N-acetyltransferase" evidence="5">
    <location>
        <begin position="13"/>
        <end position="163"/>
    </location>
</feature>
<dbReference type="RefSeq" id="WP_247413786.1">
    <property type="nucleotide sequence ID" value="NZ_JALLGW010000001.1"/>
</dbReference>
<keyword evidence="3 6" id="KW-0808">Transferase</keyword>
<keyword evidence="7" id="KW-1185">Reference proteome</keyword>
<dbReference type="Gene3D" id="3.40.630.30">
    <property type="match status" value="1"/>
</dbReference>
<evidence type="ECO:0000256" key="3">
    <source>
        <dbReference type="ARBA" id="ARBA00022679"/>
    </source>
</evidence>
<dbReference type="PANTHER" id="PTHR43420:SF12">
    <property type="entry name" value="N-ACETYLTRANSFERASE DOMAIN-CONTAINING PROTEIN"/>
    <property type="match status" value="1"/>
</dbReference>
<evidence type="ECO:0000256" key="2">
    <source>
        <dbReference type="ARBA" id="ARBA00022490"/>
    </source>
</evidence>
<protein>
    <submittedName>
        <fullName evidence="6">Ribosomal protein S18-alanine N-acetyltransferase</fullName>
        <ecNumber evidence="6">2.3.1.266</ecNumber>
    </submittedName>
</protein>